<feature type="transmembrane region" description="Helical" evidence="7">
    <location>
        <begin position="184"/>
        <end position="214"/>
    </location>
</feature>
<evidence type="ECO:0000313" key="10">
    <source>
        <dbReference type="EMBL" id="SHE43088.1"/>
    </source>
</evidence>
<keyword evidence="7" id="KW-0573">Peptidoglycan synthesis</keyword>
<dbReference type="EMBL" id="FQUI01000004">
    <property type="protein sequence ID" value="SHE43088.1"/>
    <property type="molecule type" value="Genomic_DNA"/>
</dbReference>
<evidence type="ECO:0000256" key="3">
    <source>
        <dbReference type="ARBA" id="ARBA00022679"/>
    </source>
</evidence>
<dbReference type="RefSeq" id="WP_072862950.1">
    <property type="nucleotide sequence ID" value="NZ_FQUI01000004.1"/>
</dbReference>
<evidence type="ECO:0000256" key="1">
    <source>
        <dbReference type="ARBA" id="ARBA00004141"/>
    </source>
</evidence>
<keyword evidence="7" id="KW-0131">Cell cycle</keyword>
<dbReference type="GO" id="GO:0005886">
    <property type="term" value="C:plasma membrane"/>
    <property type="evidence" value="ECO:0007669"/>
    <property type="project" value="UniProtKB-SubCell"/>
</dbReference>
<evidence type="ECO:0000256" key="7">
    <source>
        <dbReference type="HAMAP-Rule" id="MF_00038"/>
    </source>
</evidence>
<dbReference type="Proteomes" id="UP000184334">
    <property type="component" value="Unassembled WGS sequence"/>
</dbReference>
<comment type="subcellular location">
    <subcellularLocation>
        <location evidence="7">Cell membrane</location>
        <topology evidence="7">Multi-pass membrane protein</topology>
    </subcellularLocation>
    <subcellularLocation>
        <location evidence="1">Membrane</location>
        <topology evidence="1">Multi-pass membrane protein</topology>
    </subcellularLocation>
</comment>
<keyword evidence="7" id="KW-0132">Cell division</keyword>
<dbReference type="InterPro" id="IPR000715">
    <property type="entry name" value="Glycosyl_transferase_4"/>
</dbReference>
<keyword evidence="3 7" id="KW-0808">Transferase</keyword>
<dbReference type="GO" id="GO:0051301">
    <property type="term" value="P:cell division"/>
    <property type="evidence" value="ECO:0007669"/>
    <property type="project" value="UniProtKB-KW"/>
</dbReference>
<evidence type="ECO:0000256" key="6">
    <source>
        <dbReference type="ARBA" id="ARBA00023136"/>
    </source>
</evidence>
<feature type="transmembrane region" description="Helical" evidence="7">
    <location>
        <begin position="50"/>
        <end position="69"/>
    </location>
</feature>
<feature type="transmembrane region" description="Helical" evidence="7">
    <location>
        <begin position="221"/>
        <end position="241"/>
    </location>
</feature>
<accession>A0A1M4TFB4</accession>
<keyword evidence="6 7" id="KW-0472">Membrane</keyword>
<evidence type="ECO:0000256" key="2">
    <source>
        <dbReference type="ARBA" id="ARBA00005583"/>
    </source>
</evidence>
<keyword evidence="4 7" id="KW-0812">Transmembrane</keyword>
<keyword evidence="7 9" id="KW-0460">Magnesium</keyword>
<comment type="cofactor">
    <cofactor evidence="7 9">
        <name>Mg(2+)</name>
        <dbReference type="ChEBI" id="CHEBI:18420"/>
    </cofactor>
</comment>
<dbReference type="PROSITE" id="PS01348">
    <property type="entry name" value="MRAY_2"/>
    <property type="match status" value="1"/>
</dbReference>
<feature type="transmembrane region" description="Helical" evidence="7">
    <location>
        <begin position="111"/>
        <end position="126"/>
    </location>
</feature>
<dbReference type="Pfam" id="PF00953">
    <property type="entry name" value="Glycos_transf_4"/>
    <property type="match status" value="1"/>
</dbReference>
<feature type="transmembrane region" description="Helical" evidence="7">
    <location>
        <begin position="247"/>
        <end position="269"/>
    </location>
</feature>
<comment type="similarity">
    <text evidence="2 7">Belongs to the glycosyltransferase 4 family. MraY subfamily.</text>
</comment>
<dbReference type="PANTHER" id="PTHR22926">
    <property type="entry name" value="PHOSPHO-N-ACETYLMURAMOYL-PENTAPEPTIDE-TRANSFERASE"/>
    <property type="match status" value="1"/>
</dbReference>
<dbReference type="NCBIfam" id="TIGR00445">
    <property type="entry name" value="mraY"/>
    <property type="match status" value="1"/>
</dbReference>
<dbReference type="PROSITE" id="PS01347">
    <property type="entry name" value="MRAY_1"/>
    <property type="match status" value="1"/>
</dbReference>
<feature type="binding site" evidence="9">
    <location>
        <position position="225"/>
    </location>
    <ligand>
        <name>Mg(2+)</name>
        <dbReference type="ChEBI" id="CHEBI:18420"/>
    </ligand>
</feature>
<dbReference type="OrthoDB" id="9805475at2"/>
<dbReference type="GO" id="GO:0046872">
    <property type="term" value="F:metal ion binding"/>
    <property type="evidence" value="ECO:0007669"/>
    <property type="project" value="UniProtKB-KW"/>
</dbReference>
<evidence type="ECO:0000256" key="5">
    <source>
        <dbReference type="ARBA" id="ARBA00022989"/>
    </source>
</evidence>
<keyword evidence="11" id="KW-1185">Reference proteome</keyword>
<dbReference type="GO" id="GO:0071555">
    <property type="term" value="P:cell wall organization"/>
    <property type="evidence" value="ECO:0007669"/>
    <property type="project" value="UniProtKB-KW"/>
</dbReference>
<dbReference type="GO" id="GO:0008963">
    <property type="term" value="F:phospho-N-acetylmuramoyl-pentapeptide-transferase activity"/>
    <property type="evidence" value="ECO:0007669"/>
    <property type="project" value="UniProtKB-UniRule"/>
</dbReference>
<dbReference type="AlphaFoldDB" id="A0A1M4TFB4"/>
<proteinExistence type="inferred from homology"/>
<dbReference type="GO" id="GO:0009252">
    <property type="term" value="P:peptidoglycan biosynthetic process"/>
    <property type="evidence" value="ECO:0007669"/>
    <property type="project" value="UniProtKB-UniRule"/>
</dbReference>
<evidence type="ECO:0000256" key="9">
    <source>
        <dbReference type="PIRSR" id="PIRSR600715-1"/>
    </source>
</evidence>
<keyword evidence="7" id="KW-0133">Cell shape</keyword>
<dbReference type="EC" id="2.7.8.13" evidence="7 8"/>
<protein>
    <recommendedName>
        <fullName evidence="7 8">Phospho-N-acetylmuramoyl-pentapeptide-transferase</fullName>
        <ecNumber evidence="7 8">2.7.8.13</ecNumber>
    </recommendedName>
    <alternativeName>
        <fullName evidence="7">UDP-MurNAc-pentapeptide phosphotransferase</fullName>
    </alternativeName>
</protein>
<name>A0A1M4TFB4_MARH1</name>
<dbReference type="UniPathway" id="UPA00219"/>
<evidence type="ECO:0000256" key="4">
    <source>
        <dbReference type="ARBA" id="ARBA00022692"/>
    </source>
</evidence>
<reference evidence="10" key="1">
    <citation type="submission" date="2016-11" db="EMBL/GenBank/DDBJ databases">
        <authorList>
            <person name="Varghese N."/>
            <person name="Submissions S."/>
        </authorList>
    </citation>
    <scope>NUCLEOTIDE SEQUENCE [LARGE SCALE GENOMIC DNA]</scope>
    <source>
        <strain evidence="10">DSM 16785</strain>
    </source>
</reference>
<keyword evidence="7" id="KW-1003">Cell membrane</keyword>
<comment type="pathway">
    <text evidence="7">Cell wall biogenesis; peptidoglycan biosynthesis.</text>
</comment>
<feature type="transmembrane region" description="Helical" evidence="7">
    <location>
        <begin position="296"/>
        <end position="315"/>
    </location>
</feature>
<dbReference type="STRING" id="1122195.SAMN02745164_00420"/>
<dbReference type="GO" id="GO:0008360">
    <property type="term" value="P:regulation of cell shape"/>
    <property type="evidence" value="ECO:0007669"/>
    <property type="project" value="UniProtKB-KW"/>
</dbReference>
<feature type="transmembrane region" description="Helical" evidence="7">
    <location>
        <begin position="74"/>
        <end position="91"/>
    </location>
</feature>
<feature type="transmembrane region" description="Helical" evidence="7">
    <location>
        <begin position="147"/>
        <end position="164"/>
    </location>
</feature>
<dbReference type="PANTHER" id="PTHR22926:SF5">
    <property type="entry name" value="PHOSPHO-N-ACETYLMURAMOYL-PENTAPEPTIDE-TRANSFERASE HOMOLOG"/>
    <property type="match status" value="1"/>
</dbReference>
<dbReference type="InterPro" id="IPR003524">
    <property type="entry name" value="PNAcMuramoyl-5peptid_Trfase"/>
</dbReference>
<dbReference type="GO" id="GO:0051992">
    <property type="term" value="F:UDP-N-acetylmuramoyl-L-alanyl-D-glutamyl-meso-2,6-diaminopimelyl-D-alanyl-D-alanine:undecaprenyl-phosphate transferase activity"/>
    <property type="evidence" value="ECO:0007669"/>
    <property type="project" value="RHEA"/>
</dbReference>
<keyword evidence="7 9" id="KW-0479">Metal-binding</keyword>
<feature type="binding site" evidence="9">
    <location>
        <position position="166"/>
    </location>
    <ligand>
        <name>Mg(2+)</name>
        <dbReference type="ChEBI" id="CHEBI:18420"/>
    </ligand>
</feature>
<comment type="function">
    <text evidence="7">Catalyzes the initial step of the lipid cycle reactions in the biosynthesis of the cell wall peptidoglycan: transfers peptidoglycan precursor phospho-MurNAc-pentapeptide from UDP-MurNAc-pentapeptide onto the lipid carrier undecaprenyl phosphate, yielding undecaprenyl-pyrophosphoryl-MurNAc-pentapeptide, known as lipid I.</text>
</comment>
<comment type="caution">
    <text evidence="10">The sequence shown here is derived from an EMBL/GenBank/DDBJ whole genome shotgun (WGS) entry which is preliminary data.</text>
</comment>
<gene>
    <name evidence="7" type="primary">mraY</name>
    <name evidence="10" type="ORF">SAMN02745164_00420</name>
</gene>
<organism evidence="10 11">
    <name type="scientific">Marinitoga hydrogenitolerans (strain DSM 16785 / JCM 12826 / AT1271)</name>
    <dbReference type="NCBI Taxonomy" id="1122195"/>
    <lineage>
        <taxon>Bacteria</taxon>
        <taxon>Thermotogati</taxon>
        <taxon>Thermotogota</taxon>
        <taxon>Thermotogae</taxon>
        <taxon>Petrotogales</taxon>
        <taxon>Petrotogaceae</taxon>
        <taxon>Marinitoga</taxon>
    </lineage>
</organism>
<sequence>MLLLFSLIIIFSEFLLYPKYIKWAKKRQFGQYIRPEGPDLHGYKQGTPTAGGIIFIPTIVVMNIVAYFFLKDIIFLYISISSLLFGFIGFFDDFSSILKKDAMGLTPKRKLLLQILFSMILFFSFFKENNNINLYIPFIKSALSVNVKLYFLFYIFFFTGFSNATNLTDGLDGLAGGTFVISSIFTILIGVLFFHTPVFLLFTITLPVSIFLLFNAKPAKVFMGDTGSLALGAILAALTSYYHIELFLIFTGFIFVVETLSVIIQVSSFKLRGKRVFLMSPIHHHYELKKWPEENITFRFIIINIIFSLIGLGGIL</sequence>
<dbReference type="HAMAP" id="MF_00038">
    <property type="entry name" value="MraY"/>
    <property type="match status" value="1"/>
</dbReference>
<comment type="catalytic activity">
    <reaction evidence="7">
        <text>UDP-N-acetyl-alpha-D-muramoyl-L-alanyl-gamma-D-glutamyl-meso-2,6-diaminopimeloyl-D-alanyl-D-alanine + di-trans,octa-cis-undecaprenyl phosphate = di-trans,octa-cis-undecaprenyl diphospho-N-acetyl-alpha-D-muramoyl-L-alanyl-D-glutamyl-meso-2,6-diaminopimeloyl-D-alanyl-D-alanine + UMP</text>
        <dbReference type="Rhea" id="RHEA:28386"/>
        <dbReference type="ChEBI" id="CHEBI:57865"/>
        <dbReference type="ChEBI" id="CHEBI:60392"/>
        <dbReference type="ChEBI" id="CHEBI:61386"/>
        <dbReference type="ChEBI" id="CHEBI:61387"/>
        <dbReference type="EC" id="2.7.8.13"/>
    </reaction>
</comment>
<evidence type="ECO:0000256" key="8">
    <source>
        <dbReference type="NCBIfam" id="TIGR00445"/>
    </source>
</evidence>
<evidence type="ECO:0000313" key="11">
    <source>
        <dbReference type="Proteomes" id="UP000184334"/>
    </source>
</evidence>
<dbReference type="InterPro" id="IPR018480">
    <property type="entry name" value="PNAcMuramoyl-5peptid_Trfase_CS"/>
</dbReference>
<dbReference type="CDD" id="cd06852">
    <property type="entry name" value="GT_MraY"/>
    <property type="match status" value="1"/>
</dbReference>
<keyword evidence="5 7" id="KW-1133">Transmembrane helix</keyword>
<keyword evidence="7" id="KW-0961">Cell wall biogenesis/degradation</keyword>